<organism evidence="1 2">
    <name type="scientific">Alternaria atra</name>
    <dbReference type="NCBI Taxonomy" id="119953"/>
    <lineage>
        <taxon>Eukaryota</taxon>
        <taxon>Fungi</taxon>
        <taxon>Dikarya</taxon>
        <taxon>Ascomycota</taxon>
        <taxon>Pezizomycotina</taxon>
        <taxon>Dothideomycetes</taxon>
        <taxon>Pleosporomycetidae</taxon>
        <taxon>Pleosporales</taxon>
        <taxon>Pleosporineae</taxon>
        <taxon>Pleosporaceae</taxon>
        <taxon>Alternaria</taxon>
        <taxon>Alternaria sect. Ulocladioides</taxon>
    </lineage>
</organism>
<comment type="caution">
    <text evidence="1">The sequence shown here is derived from an EMBL/GenBank/DDBJ whole genome shotgun (WGS) entry which is preliminary data.</text>
</comment>
<proteinExistence type="predicted"/>
<keyword evidence="2" id="KW-1185">Reference proteome</keyword>
<dbReference type="EMBL" id="CAJRGZ010000019">
    <property type="protein sequence ID" value="CAG5162958.1"/>
    <property type="molecule type" value="Genomic_DNA"/>
</dbReference>
<protein>
    <submittedName>
        <fullName evidence="1">Uncharacterized protein</fullName>
    </submittedName>
</protein>
<accession>A0A8J2N2G1</accession>
<reference evidence="1" key="1">
    <citation type="submission" date="2021-05" db="EMBL/GenBank/DDBJ databases">
        <authorList>
            <person name="Stam R."/>
        </authorList>
    </citation>
    <scope>NUCLEOTIDE SEQUENCE</scope>
    <source>
        <strain evidence="1">CS162</strain>
    </source>
</reference>
<evidence type="ECO:0000313" key="2">
    <source>
        <dbReference type="Proteomes" id="UP000676310"/>
    </source>
</evidence>
<gene>
    <name evidence="1" type="ORF">ALTATR162_LOCUS6331</name>
</gene>
<dbReference type="Proteomes" id="UP000676310">
    <property type="component" value="Unassembled WGS sequence"/>
</dbReference>
<dbReference type="RefSeq" id="XP_043169887.1">
    <property type="nucleotide sequence ID" value="XM_043313952.1"/>
</dbReference>
<dbReference type="GeneID" id="67018209"/>
<sequence>MRALTILSCVEGRPEEGCLHAACRKKSIITAATNFDENLTPRTLPFRRIYNLCQDARIHSSLRSASLVRY</sequence>
<dbReference type="AlphaFoldDB" id="A0A8J2N2G1"/>
<name>A0A8J2N2G1_9PLEO</name>
<evidence type="ECO:0000313" key="1">
    <source>
        <dbReference type="EMBL" id="CAG5162958.1"/>
    </source>
</evidence>